<proteinExistence type="predicted"/>
<dbReference type="SUPFAM" id="SSF53098">
    <property type="entry name" value="Ribonuclease H-like"/>
    <property type="match status" value="1"/>
</dbReference>
<dbReference type="OMA" id="SEHCERK"/>
<reference evidence="3" key="1">
    <citation type="submission" date="2025-08" db="UniProtKB">
        <authorList>
            <consortium name="RefSeq"/>
        </authorList>
    </citation>
    <scope>IDENTIFICATION</scope>
</reference>
<name>A0A9W3B2M3_BIOGL</name>
<feature type="domain" description="HAT C-terminal dimerisation" evidence="1">
    <location>
        <begin position="335"/>
        <end position="388"/>
    </location>
</feature>
<dbReference type="InterPro" id="IPR012337">
    <property type="entry name" value="RNaseH-like_sf"/>
</dbReference>
<accession>A0A9W3B2M3</accession>
<evidence type="ECO:0000313" key="2">
    <source>
        <dbReference type="Proteomes" id="UP001165740"/>
    </source>
</evidence>
<sequence>MVGKDKGVLGYIAKQHSNIFMSGCACHLVHIAAEKAAFCLPLSIDQLLIDVYYYLDKSSKRQGAFKDMQLLHEVKQNKILKHVCTRWLSIKKCLPRVLDNWEPLLAFFKNEEKLSTSASKEQASNLRKIFSSPTNRLICLFLNDALQPFDEFNTYFQSEEPKIHLLQSKLQILVKSLLIRYIKPSALLGVRVTEVDNLNKSNFKDNTDLHLGQAASDFIERKNEVHLREEKINLFYDGVKAFFNAAVQYLKVKLPLNEELLRHMEVVDVFKQTSSSSASLDYFLKRYPVLLPKNVSASDLKLEFSLYQATDIQSCMKERLDGTWAAIGKMNDNGKNLFKNLAEVMLALLTIPHSSAHCERIFSLVRRNRTEFRSRLNNETIEALLICKSRPGDAINRVYSDSELEDLKSAYYKSLQASHSGKD</sequence>
<evidence type="ECO:0000313" key="3">
    <source>
        <dbReference type="RefSeq" id="XP_055893712.1"/>
    </source>
</evidence>
<dbReference type="InterPro" id="IPR008906">
    <property type="entry name" value="HATC_C_dom"/>
</dbReference>
<keyword evidence="2" id="KW-1185">Reference proteome</keyword>
<dbReference type="AlphaFoldDB" id="A0A9W3B2M3"/>
<dbReference type="GeneID" id="129927671"/>
<dbReference type="PANTHER" id="PTHR37162">
    <property type="entry name" value="HAT FAMILY DIMERISATION DOMAINCONTAINING PROTEIN-RELATED"/>
    <property type="match status" value="1"/>
</dbReference>
<dbReference type="RefSeq" id="XP_055893712.1">
    <property type="nucleotide sequence ID" value="XM_056037737.1"/>
</dbReference>
<dbReference type="GO" id="GO:0046983">
    <property type="term" value="F:protein dimerization activity"/>
    <property type="evidence" value="ECO:0007669"/>
    <property type="project" value="InterPro"/>
</dbReference>
<gene>
    <name evidence="3" type="primary">LOC129927671</name>
</gene>
<dbReference type="OrthoDB" id="6116262at2759"/>
<dbReference type="Proteomes" id="UP001165740">
    <property type="component" value="Chromosome 8"/>
</dbReference>
<dbReference type="PROSITE" id="PS51257">
    <property type="entry name" value="PROKAR_LIPOPROTEIN"/>
    <property type="match status" value="1"/>
</dbReference>
<organism evidence="2 3">
    <name type="scientific">Biomphalaria glabrata</name>
    <name type="common">Bloodfluke planorb</name>
    <name type="synonym">Freshwater snail</name>
    <dbReference type="NCBI Taxonomy" id="6526"/>
    <lineage>
        <taxon>Eukaryota</taxon>
        <taxon>Metazoa</taxon>
        <taxon>Spiralia</taxon>
        <taxon>Lophotrochozoa</taxon>
        <taxon>Mollusca</taxon>
        <taxon>Gastropoda</taxon>
        <taxon>Heterobranchia</taxon>
        <taxon>Euthyneura</taxon>
        <taxon>Panpulmonata</taxon>
        <taxon>Hygrophila</taxon>
        <taxon>Lymnaeoidea</taxon>
        <taxon>Planorbidae</taxon>
        <taxon>Biomphalaria</taxon>
    </lineage>
</organism>
<dbReference type="Pfam" id="PF05699">
    <property type="entry name" value="Dimer_Tnp_hAT"/>
    <property type="match status" value="1"/>
</dbReference>
<dbReference type="PANTHER" id="PTHR37162:SF1">
    <property type="entry name" value="BED-TYPE DOMAIN-CONTAINING PROTEIN"/>
    <property type="match status" value="1"/>
</dbReference>
<evidence type="ECO:0000259" key="1">
    <source>
        <dbReference type="Pfam" id="PF05699"/>
    </source>
</evidence>
<protein>
    <submittedName>
        <fullName evidence="3">Uncharacterized protein LOC129927671</fullName>
    </submittedName>
</protein>